<organism evidence="10 11">
    <name type="scientific">Candidatus Ruania gallistercoris</name>
    <dbReference type="NCBI Taxonomy" id="2838746"/>
    <lineage>
        <taxon>Bacteria</taxon>
        <taxon>Bacillati</taxon>
        <taxon>Actinomycetota</taxon>
        <taxon>Actinomycetes</taxon>
        <taxon>Micrococcales</taxon>
        <taxon>Ruaniaceae</taxon>
        <taxon>Ruania</taxon>
    </lineage>
</organism>
<evidence type="ECO:0000256" key="2">
    <source>
        <dbReference type="ARBA" id="ARBA00022516"/>
    </source>
</evidence>
<dbReference type="Gene3D" id="1.20.1090.10">
    <property type="entry name" value="Dehydroquinate synthase-like - alpha domain"/>
    <property type="match status" value="1"/>
</dbReference>
<evidence type="ECO:0000256" key="9">
    <source>
        <dbReference type="ARBA" id="ARBA00023264"/>
    </source>
</evidence>
<evidence type="ECO:0000256" key="1">
    <source>
        <dbReference type="ARBA" id="ARBA00022490"/>
    </source>
</evidence>
<keyword evidence="7" id="KW-0443">Lipid metabolism</keyword>
<dbReference type="AlphaFoldDB" id="A0A9D2EIH4"/>
<protein>
    <submittedName>
        <fullName evidence="10">Sn-glycerol-1-phosphate dehydrogenase</fullName>
    </submittedName>
</protein>
<feature type="non-terminal residue" evidence="10">
    <location>
        <position position="1"/>
    </location>
</feature>
<dbReference type="GO" id="GO:0016614">
    <property type="term" value="F:oxidoreductase activity, acting on CH-OH group of donors"/>
    <property type="evidence" value="ECO:0007669"/>
    <property type="project" value="InterPro"/>
</dbReference>
<dbReference type="PANTHER" id="PTHR43616:SF5">
    <property type="entry name" value="GLYCEROL DEHYDROGENASE 1"/>
    <property type="match status" value="1"/>
</dbReference>
<dbReference type="GO" id="GO:0046872">
    <property type="term" value="F:metal ion binding"/>
    <property type="evidence" value="ECO:0007669"/>
    <property type="project" value="UniProtKB-KW"/>
</dbReference>
<keyword evidence="8" id="KW-0594">Phospholipid biosynthesis</keyword>
<accession>A0A9D2EIH4</accession>
<name>A0A9D2EIH4_9MICO</name>
<dbReference type="CDD" id="cd08175">
    <property type="entry name" value="G1PDH"/>
    <property type="match status" value="1"/>
</dbReference>
<comment type="caution">
    <text evidence="10">The sequence shown here is derived from an EMBL/GenBank/DDBJ whole genome shotgun (WGS) entry which is preliminary data.</text>
</comment>
<dbReference type="PANTHER" id="PTHR43616">
    <property type="entry name" value="GLYCEROL DEHYDROGENASE"/>
    <property type="match status" value="1"/>
</dbReference>
<keyword evidence="1" id="KW-0963">Cytoplasm</keyword>
<dbReference type="GO" id="GO:0008654">
    <property type="term" value="P:phospholipid biosynthetic process"/>
    <property type="evidence" value="ECO:0007669"/>
    <property type="project" value="UniProtKB-KW"/>
</dbReference>
<evidence type="ECO:0000313" key="11">
    <source>
        <dbReference type="Proteomes" id="UP000824037"/>
    </source>
</evidence>
<evidence type="ECO:0000256" key="4">
    <source>
        <dbReference type="ARBA" id="ARBA00022857"/>
    </source>
</evidence>
<dbReference type="SUPFAM" id="SSF56796">
    <property type="entry name" value="Dehydroquinate synthase-like"/>
    <property type="match status" value="1"/>
</dbReference>
<evidence type="ECO:0000256" key="3">
    <source>
        <dbReference type="ARBA" id="ARBA00022723"/>
    </source>
</evidence>
<evidence type="ECO:0000256" key="8">
    <source>
        <dbReference type="ARBA" id="ARBA00023209"/>
    </source>
</evidence>
<proteinExistence type="predicted"/>
<keyword evidence="4" id="KW-0521">NADP</keyword>
<keyword evidence="3" id="KW-0479">Metal-binding</keyword>
<keyword evidence="5" id="KW-0560">Oxidoreductase</keyword>
<reference evidence="10" key="2">
    <citation type="submission" date="2021-04" db="EMBL/GenBank/DDBJ databases">
        <authorList>
            <person name="Gilroy R."/>
        </authorList>
    </citation>
    <scope>NUCLEOTIDE SEQUENCE</scope>
    <source>
        <strain evidence="10">ChiGjej4B4-7305</strain>
    </source>
</reference>
<keyword evidence="6" id="KW-0520">NAD</keyword>
<dbReference type="EMBL" id="DXBY01000331">
    <property type="protein sequence ID" value="HIZ37951.1"/>
    <property type="molecule type" value="Genomic_DNA"/>
</dbReference>
<evidence type="ECO:0000256" key="6">
    <source>
        <dbReference type="ARBA" id="ARBA00023027"/>
    </source>
</evidence>
<gene>
    <name evidence="10" type="ORF">H9815_19420</name>
</gene>
<dbReference type="InterPro" id="IPR016205">
    <property type="entry name" value="Glycerol_DH"/>
</dbReference>
<dbReference type="Proteomes" id="UP000824037">
    <property type="component" value="Unassembled WGS sequence"/>
</dbReference>
<keyword evidence="2" id="KW-0444">Lipid biosynthesis</keyword>
<evidence type="ECO:0000313" key="10">
    <source>
        <dbReference type="EMBL" id="HIZ37951.1"/>
    </source>
</evidence>
<dbReference type="Pfam" id="PF13685">
    <property type="entry name" value="Fe-ADH_2"/>
    <property type="match status" value="1"/>
</dbReference>
<evidence type="ECO:0000256" key="7">
    <source>
        <dbReference type="ARBA" id="ARBA00023098"/>
    </source>
</evidence>
<reference evidence="10" key="1">
    <citation type="journal article" date="2021" name="PeerJ">
        <title>Extensive microbial diversity within the chicken gut microbiome revealed by metagenomics and culture.</title>
        <authorList>
            <person name="Gilroy R."/>
            <person name="Ravi A."/>
            <person name="Getino M."/>
            <person name="Pursley I."/>
            <person name="Horton D.L."/>
            <person name="Alikhan N.F."/>
            <person name="Baker D."/>
            <person name="Gharbi K."/>
            <person name="Hall N."/>
            <person name="Watson M."/>
            <person name="Adriaenssens E.M."/>
            <person name="Foster-Nyarko E."/>
            <person name="Jarju S."/>
            <person name="Secka A."/>
            <person name="Antonio M."/>
            <person name="Oren A."/>
            <person name="Chaudhuri R.R."/>
            <person name="La Ragione R."/>
            <person name="Hildebrand F."/>
            <person name="Pallen M.J."/>
        </authorList>
    </citation>
    <scope>NUCLEOTIDE SEQUENCE</scope>
    <source>
        <strain evidence="10">ChiGjej4B4-7305</strain>
    </source>
</reference>
<sequence length="373" mass="40289">VYASYENVERIRAHLGGSDGVAVVIGSGTLNDLVKLASGELDREYLVVATAASMDGYAAYGASITKDGFKITRYCPAPAAIVADMRILAEAPGRLTATGVGDLIEKIPAGADWMLADALGVEPIAEHVWHLVQDPLRDSIAEPEQLAAGNPGAIGRLAEGLLMSGVAMQAHQSSRPASGAGHQFSHLWEMEGLGLDWEPPLSHGMKVGLGTISLCALYEVALRLDLSTLDVEAAVAAWPTWEQTEARVRAAELPGEVAEAAVAQCREKYVPAEELRGRLERLRQLWPELAARLQDQLLPAEEIEHKLQVVGAITHPAQIGIDEARFRATYTRSQMIRSRYTLLDVLLEANLLQDCVAELFAPGGFWGFRPWSA</sequence>
<dbReference type="InterPro" id="IPR032837">
    <property type="entry name" value="G1PDH"/>
</dbReference>
<dbReference type="Gene3D" id="3.40.50.1970">
    <property type="match status" value="1"/>
</dbReference>
<keyword evidence="9" id="KW-1208">Phospholipid metabolism</keyword>
<evidence type="ECO:0000256" key="5">
    <source>
        <dbReference type="ARBA" id="ARBA00023002"/>
    </source>
</evidence>